<dbReference type="Gene3D" id="3.90.470.20">
    <property type="entry name" value="4'-phosphopantetheinyl transferase domain"/>
    <property type="match status" value="1"/>
</dbReference>
<reference evidence="1" key="1">
    <citation type="submission" date="2018-06" db="EMBL/GenBank/DDBJ databases">
        <authorList>
            <person name="Zhirakovskaya E."/>
        </authorList>
    </citation>
    <scope>NUCLEOTIDE SEQUENCE</scope>
</reference>
<accession>A0A3B1AX25</accession>
<dbReference type="AlphaFoldDB" id="A0A3B1AX25"/>
<dbReference type="SUPFAM" id="SSF56214">
    <property type="entry name" value="4'-phosphopantetheinyl transferase"/>
    <property type="match status" value="1"/>
</dbReference>
<protein>
    <submittedName>
        <fullName evidence="1">Uncharacterized protein</fullName>
    </submittedName>
</protein>
<dbReference type="EMBL" id="UOFY01000052">
    <property type="protein sequence ID" value="VAX10586.1"/>
    <property type="molecule type" value="Genomic_DNA"/>
</dbReference>
<gene>
    <name evidence="1" type="ORF">MNBD_GAMMA25-302</name>
</gene>
<dbReference type="GO" id="GO:0000287">
    <property type="term" value="F:magnesium ion binding"/>
    <property type="evidence" value="ECO:0007669"/>
    <property type="project" value="InterPro"/>
</dbReference>
<dbReference type="InterPro" id="IPR037143">
    <property type="entry name" value="4-PPantetheinyl_Trfase_dom_sf"/>
</dbReference>
<evidence type="ECO:0000313" key="1">
    <source>
        <dbReference type="EMBL" id="VAX10586.1"/>
    </source>
</evidence>
<name>A0A3B1AX25_9ZZZZ</name>
<dbReference type="GO" id="GO:0008897">
    <property type="term" value="F:holo-[acyl-carrier-protein] synthase activity"/>
    <property type="evidence" value="ECO:0007669"/>
    <property type="project" value="InterPro"/>
</dbReference>
<sequence length="232" mass="25705">MVSCGIDVEPLGRIFDLYHRGAMPLGLFSEKELMYMNSYISVAHAFVAKEAILKSLGAGWFNTKIDAHDIELGFGKGGVPGYVTFYGEAKLRVNKGGFNDYILDFFYLGNDLLALFILSTLRNKSLKKSVVAVDRTYGKIQYLCSRKIFKAQWPEENHISSAKILGKLAVNMAVCEVKNECLPSLESGQVRYNNFGVPVWVDAPSKCLSTTRIDAISITHDHNYACGVAVSE</sequence>
<proteinExistence type="predicted"/>
<organism evidence="1">
    <name type="scientific">hydrothermal vent metagenome</name>
    <dbReference type="NCBI Taxonomy" id="652676"/>
    <lineage>
        <taxon>unclassified sequences</taxon>
        <taxon>metagenomes</taxon>
        <taxon>ecological metagenomes</taxon>
    </lineage>
</organism>